<accession>A0A0F8W039</accession>
<proteinExistence type="predicted"/>
<reference evidence="1" key="1">
    <citation type="journal article" date="2015" name="Nature">
        <title>Complex archaea that bridge the gap between prokaryotes and eukaryotes.</title>
        <authorList>
            <person name="Spang A."/>
            <person name="Saw J.H."/>
            <person name="Jorgensen S.L."/>
            <person name="Zaremba-Niedzwiedzka K."/>
            <person name="Martijn J."/>
            <person name="Lind A.E."/>
            <person name="van Eijk R."/>
            <person name="Schleper C."/>
            <person name="Guy L."/>
            <person name="Ettema T.J."/>
        </authorList>
    </citation>
    <scope>NUCLEOTIDE SEQUENCE</scope>
</reference>
<dbReference type="Pfam" id="PF07963">
    <property type="entry name" value="N_methyl"/>
    <property type="match status" value="1"/>
</dbReference>
<organism evidence="1">
    <name type="scientific">marine sediment metagenome</name>
    <dbReference type="NCBI Taxonomy" id="412755"/>
    <lineage>
        <taxon>unclassified sequences</taxon>
        <taxon>metagenomes</taxon>
        <taxon>ecological metagenomes</taxon>
    </lineage>
</organism>
<name>A0A0F8W039_9ZZZZ</name>
<evidence type="ECO:0008006" key="2">
    <source>
        <dbReference type="Google" id="ProtNLM"/>
    </source>
</evidence>
<comment type="caution">
    <text evidence="1">The sequence shown here is derived from an EMBL/GenBank/DDBJ whole genome shotgun (WGS) entry which is preliminary data.</text>
</comment>
<dbReference type="AlphaFoldDB" id="A0A0F8W039"/>
<dbReference type="InterPro" id="IPR012902">
    <property type="entry name" value="N_methyl_site"/>
</dbReference>
<dbReference type="NCBIfam" id="TIGR02532">
    <property type="entry name" value="IV_pilin_GFxxxE"/>
    <property type="match status" value="1"/>
</dbReference>
<evidence type="ECO:0000313" key="1">
    <source>
        <dbReference type="EMBL" id="KKK50002.1"/>
    </source>
</evidence>
<protein>
    <recommendedName>
        <fullName evidence="2">Type II secretion system protein GspI C-terminal domain-containing protein</fullName>
    </recommendedName>
</protein>
<gene>
    <name evidence="1" type="ORF">LCGC14_3129370</name>
</gene>
<dbReference type="EMBL" id="LAZR01068246">
    <property type="protein sequence ID" value="KKK50002.1"/>
    <property type="molecule type" value="Genomic_DNA"/>
</dbReference>
<sequence>MTTRHKKRKAFTLVEAMIAMVVLSIAASGVLLPFAAGASAQMEGARRTLATKLASDRLEKVISTGYDKVFDYAYESEGSMTDANGNFLDDPIYSDFRRGVTPDPATLGDVSLVWVTVTVYYKGEEAAILTTLVGR</sequence>